<protein>
    <submittedName>
        <fullName evidence="2">Uncharacterized protein</fullName>
    </submittedName>
</protein>
<evidence type="ECO:0000313" key="2">
    <source>
        <dbReference type="EMBL" id="AEE51195.1"/>
    </source>
</evidence>
<keyword evidence="3" id="KW-1185">Reference proteome</keyword>
<dbReference type="EMBL" id="CP002691">
    <property type="protein sequence ID" value="AEE51195.1"/>
    <property type="molecule type" value="Genomic_DNA"/>
</dbReference>
<keyword evidence="1" id="KW-0472">Membrane</keyword>
<dbReference type="Proteomes" id="UP000008461">
    <property type="component" value="Chromosome"/>
</dbReference>
<keyword evidence="1" id="KW-0812">Transmembrane</keyword>
<reference evidence="2 3" key="1">
    <citation type="journal article" date="2011" name="Stand. Genomic Sci.">
        <title>Complete genome sequence of Haliscomenobacter hydrossis type strain (O).</title>
        <authorList>
            <consortium name="US DOE Joint Genome Institute (JGI-PGF)"/>
            <person name="Daligault H."/>
            <person name="Lapidus A."/>
            <person name="Zeytun A."/>
            <person name="Nolan M."/>
            <person name="Lucas S."/>
            <person name="Del Rio T.G."/>
            <person name="Tice H."/>
            <person name="Cheng J.F."/>
            <person name="Tapia R."/>
            <person name="Han C."/>
            <person name="Goodwin L."/>
            <person name="Pitluck S."/>
            <person name="Liolios K."/>
            <person name="Pagani I."/>
            <person name="Ivanova N."/>
            <person name="Huntemann M."/>
            <person name="Mavromatis K."/>
            <person name="Mikhailova N."/>
            <person name="Pati A."/>
            <person name="Chen A."/>
            <person name="Palaniappan K."/>
            <person name="Land M."/>
            <person name="Hauser L."/>
            <person name="Brambilla E.M."/>
            <person name="Rohde M."/>
            <person name="Verbarg S."/>
            <person name="Goker M."/>
            <person name="Bristow J."/>
            <person name="Eisen J.A."/>
            <person name="Markowitz V."/>
            <person name="Hugenholtz P."/>
            <person name="Kyrpides N.C."/>
            <person name="Klenk H.P."/>
            <person name="Woyke T."/>
        </authorList>
    </citation>
    <scope>NUCLEOTIDE SEQUENCE [LARGE SCALE GENOMIC DNA]</scope>
    <source>
        <strain evidence="3">ATCC 27775 / DSM 1100 / LMG 10767 / O</strain>
    </source>
</reference>
<keyword evidence="1" id="KW-1133">Transmembrane helix</keyword>
<proteinExistence type="predicted"/>
<name>F4KUB3_HALH1</name>
<feature type="transmembrane region" description="Helical" evidence="1">
    <location>
        <begin position="12"/>
        <end position="32"/>
    </location>
</feature>
<dbReference type="AlphaFoldDB" id="F4KUB3"/>
<dbReference type="RefSeq" id="WP_013765736.1">
    <property type="nucleotide sequence ID" value="NC_015510.1"/>
</dbReference>
<evidence type="ECO:0000256" key="1">
    <source>
        <dbReference type="SAM" id="Phobius"/>
    </source>
</evidence>
<gene>
    <name evidence="2" type="ordered locus">Halhy_3336</name>
</gene>
<sequence>MSEIENVGRKGYCVMYFFIFFILFISLLVYLYNRNGDLLPPQ</sequence>
<reference key="2">
    <citation type="submission" date="2011-04" db="EMBL/GenBank/DDBJ databases">
        <title>Complete sequence of chromosome of Haliscomenobacter hydrossis DSM 1100.</title>
        <authorList>
            <consortium name="US DOE Joint Genome Institute (JGI-PGF)"/>
            <person name="Lucas S."/>
            <person name="Han J."/>
            <person name="Lapidus A."/>
            <person name="Bruce D."/>
            <person name="Goodwin L."/>
            <person name="Pitluck S."/>
            <person name="Peters L."/>
            <person name="Kyrpides N."/>
            <person name="Mavromatis K."/>
            <person name="Ivanova N."/>
            <person name="Ovchinnikova G."/>
            <person name="Pagani I."/>
            <person name="Daligault H."/>
            <person name="Detter J.C."/>
            <person name="Han C."/>
            <person name="Land M."/>
            <person name="Hauser L."/>
            <person name="Markowitz V."/>
            <person name="Cheng J.-F."/>
            <person name="Hugenholtz P."/>
            <person name="Woyke T."/>
            <person name="Wu D."/>
            <person name="Verbarg S."/>
            <person name="Frueling A."/>
            <person name="Brambilla E."/>
            <person name="Klenk H.-P."/>
            <person name="Eisen J.A."/>
        </authorList>
    </citation>
    <scope>NUCLEOTIDE SEQUENCE</scope>
    <source>
        <strain>DSM 1100</strain>
    </source>
</reference>
<dbReference type="KEGG" id="hhy:Halhy_3336"/>
<dbReference type="HOGENOM" id="CLU_3252371_0_0_10"/>
<evidence type="ECO:0000313" key="3">
    <source>
        <dbReference type="Proteomes" id="UP000008461"/>
    </source>
</evidence>
<accession>F4KUB3</accession>
<organism evidence="2 3">
    <name type="scientific">Haliscomenobacter hydrossis (strain ATCC 27775 / DSM 1100 / LMG 10767 / O)</name>
    <dbReference type="NCBI Taxonomy" id="760192"/>
    <lineage>
        <taxon>Bacteria</taxon>
        <taxon>Pseudomonadati</taxon>
        <taxon>Bacteroidota</taxon>
        <taxon>Saprospiria</taxon>
        <taxon>Saprospirales</taxon>
        <taxon>Haliscomenobacteraceae</taxon>
        <taxon>Haliscomenobacter</taxon>
    </lineage>
</organism>